<dbReference type="InterPro" id="IPR013783">
    <property type="entry name" value="Ig-like_fold"/>
</dbReference>
<evidence type="ECO:0000256" key="2">
    <source>
        <dbReference type="SAM" id="MobiDB-lite"/>
    </source>
</evidence>
<dbReference type="InterPro" id="IPR008964">
    <property type="entry name" value="Invasin/intimin_cell_adhesion"/>
</dbReference>
<dbReference type="InterPro" id="IPR051715">
    <property type="entry name" value="Intimin-Invasin_domain"/>
</dbReference>
<keyword evidence="5" id="KW-1185">Reference proteome</keyword>
<dbReference type="AlphaFoldDB" id="A0A2D0JR54"/>
<dbReference type="InterPro" id="IPR003535">
    <property type="entry name" value="Intimin/invasin_bac"/>
</dbReference>
<name>A0A2D0JR54_9GAMM</name>
<gene>
    <name evidence="4" type="ORF">Xmir_01895</name>
</gene>
<dbReference type="Gene3D" id="2.60.40.10">
    <property type="entry name" value="Immunoglobulins"/>
    <property type="match status" value="2"/>
</dbReference>
<organism evidence="4 5">
    <name type="scientific">Xenorhabdus miraniensis</name>
    <dbReference type="NCBI Taxonomy" id="351674"/>
    <lineage>
        <taxon>Bacteria</taxon>
        <taxon>Pseudomonadati</taxon>
        <taxon>Pseudomonadota</taxon>
        <taxon>Gammaproteobacteria</taxon>
        <taxon>Enterobacterales</taxon>
        <taxon>Morganellaceae</taxon>
        <taxon>Xenorhabdus</taxon>
    </lineage>
</organism>
<dbReference type="GO" id="GO:0007155">
    <property type="term" value="P:cell adhesion"/>
    <property type="evidence" value="ECO:0007669"/>
    <property type="project" value="InterPro"/>
</dbReference>
<feature type="domain" description="Inverse autotransporter beta-domain" evidence="3">
    <location>
        <begin position="75"/>
        <end position="345"/>
    </location>
</feature>
<comment type="similarity">
    <text evidence="1">Belongs to the intimin/invasin family.</text>
</comment>
<dbReference type="PANTHER" id="PTHR39576:SF2">
    <property type="entry name" value="ATTACHING AND EFFACING PROTEIN HOMOLOG-RELATED"/>
    <property type="match status" value="1"/>
</dbReference>
<dbReference type="PANTHER" id="PTHR39576">
    <property type="entry name" value="ATTACHING AND EFFACING PROTEIN HOMOLOG-RELATED-RELATED"/>
    <property type="match status" value="1"/>
</dbReference>
<proteinExistence type="inferred from homology"/>
<dbReference type="PRINTS" id="PR01369">
    <property type="entry name" value="INTIMIN"/>
</dbReference>
<sequence>MDSYMSNKFTRFLVFIYSLFLPFIPVGALAVGEDQSEHQVKERSLPKTDNEENRDNKEDVKAELIAQNLQKVSGFLSSSPSQLTEQAKSYALGKLNGTVTGEAQKWLSQFGTAKINFSMDRKGNLDNSSIDFLLPLYDNKADWLFFSQVGYRNKDSRNTVNFGLGGRYFTPGWMYGLNTFYDYDVTGKNKRMGLGGEAWADYIKLSANTYLRLSDWHQSMEDKDFEERPANGFDLNGEFFLPAYPNLGGKLGYEQYFGDNVSLFNRSTKQKNPSLARFGLSYTPVPLVTMGVDYKHGSGGHSETLFQANLNYRFGVPLGVQLSTDNVDSMRTLAGSRYDLVERNNHIVLDYRKKAILEMMLPDTITGYSGEKRQITADIRADKPIKKVTWSADGAFYENKGNLPPETGQTIDLTLPNYNPKGTNSYEIFAVAEDETGKQSGKKTIRLMVEPISVKTSVTPNHPVGADGKSPVTLTVTLSSGKDNHPLSNTEFKEAQWSYEYPDMPKEDDFASESIRLEPHSNITNQQGQLIAKLTSTGRVKDIKVYLEIPGVPKILVNKTEPVGFSQYSIRLTQMESAPKGPVFIKSSNNQNNPNNAYTFRAVAVDEFGTPHTPTTFSSTVFKRTIKWVTEPSTDVIIVGSTNVDEQGQLFATVQSTKAQTVKVGIVISSSEENYGPNAERDFSGMESDPPVYFAPVDFVDDTQKLDVKFDFEPSSASLKADGSQYTVTATVTNREDGKPYQGQTVDPVWNIISLPAAPGATITAVDSKTDGQGRLKAVLRSTQGIKNAKVGLNLNGGVEILSQPFDFTPEDFSNAVIKGLVEVSPEGTLPADIESKFAYKVLMVDSQTGNPIKNQTFKDISWEVVPNGKNSKPEGLRFIDVQDTTDDKGYLTASLVSGAGLNDVEVQVTVNGKKAKATKSVHFNAVEREVVSRSFFNDTKGFSEVTHSSERPFTVVMDRLYALTYRAYVSDSLQDRPLYNRKGLGILDIKYDVPAGSSIEVKHTGAGPVLVFPIEKFKPGPVKVIAKVTNKTTGEKYISSYQFNPKRYVFVPDHYIDVNKDLSEKNNSCETLEPSKAFNLSKLKSVSPDLMGYFDGVVKKYSLQSDYSSALYNIYPEDGKGNYVQLIGEEGGKKVAYLYTARFAYGSGDANGFGTILKREKGTSYQSRLLCIHPASII</sequence>
<evidence type="ECO:0000259" key="3">
    <source>
        <dbReference type="Pfam" id="PF11924"/>
    </source>
</evidence>
<dbReference type="FunFam" id="2.40.160.160:FF:000001">
    <property type="entry name" value="Intimin-like inverse autotransporter SinH"/>
    <property type="match status" value="1"/>
</dbReference>
<dbReference type="Pfam" id="PF11924">
    <property type="entry name" value="IAT_beta"/>
    <property type="match status" value="1"/>
</dbReference>
<dbReference type="InterPro" id="IPR038177">
    <property type="entry name" value="IAT_beta_sf"/>
</dbReference>
<evidence type="ECO:0000256" key="1">
    <source>
        <dbReference type="ARBA" id="ARBA00010116"/>
    </source>
</evidence>
<dbReference type="InterPro" id="IPR024519">
    <property type="entry name" value="IAT_beta"/>
</dbReference>
<reference evidence="4 5" key="1">
    <citation type="journal article" date="2017" name="Nat. Microbiol.">
        <title>Natural product diversity associated with the nematode symbionts Photorhabdus and Xenorhabdus.</title>
        <authorList>
            <person name="Tobias N.J."/>
            <person name="Wolff H."/>
            <person name="Djahanschiri B."/>
            <person name="Grundmann F."/>
            <person name="Kronenwerth M."/>
            <person name="Shi Y.M."/>
            <person name="Simonyi S."/>
            <person name="Grun P."/>
            <person name="Shapiro-Ilan D."/>
            <person name="Pidot S.J."/>
            <person name="Stinear T.P."/>
            <person name="Ebersberger I."/>
            <person name="Bode H.B."/>
        </authorList>
    </citation>
    <scope>NUCLEOTIDE SEQUENCE [LARGE SCALE GENOMIC DNA]</scope>
    <source>
        <strain evidence="4 5">DSM 17902</strain>
    </source>
</reference>
<evidence type="ECO:0000313" key="5">
    <source>
        <dbReference type="Proteomes" id="UP000221980"/>
    </source>
</evidence>
<dbReference type="Proteomes" id="UP000221980">
    <property type="component" value="Unassembled WGS sequence"/>
</dbReference>
<feature type="region of interest" description="Disordered" evidence="2">
    <location>
        <begin position="35"/>
        <end position="59"/>
    </location>
</feature>
<dbReference type="GO" id="GO:0009279">
    <property type="term" value="C:cell outer membrane"/>
    <property type="evidence" value="ECO:0007669"/>
    <property type="project" value="TreeGrafter"/>
</dbReference>
<comment type="caution">
    <text evidence="4">The sequence shown here is derived from an EMBL/GenBank/DDBJ whole genome shotgun (WGS) entry which is preliminary data.</text>
</comment>
<accession>A0A2D0JR54</accession>
<dbReference type="Gene3D" id="2.40.160.160">
    <property type="entry name" value="Inverse autotransporter, beta-domain"/>
    <property type="match status" value="1"/>
</dbReference>
<dbReference type="EMBL" id="NITZ01000008">
    <property type="protein sequence ID" value="PHM48753.1"/>
    <property type="molecule type" value="Genomic_DNA"/>
</dbReference>
<dbReference type="SUPFAM" id="SSF49373">
    <property type="entry name" value="Invasin/intimin cell-adhesion fragments"/>
    <property type="match status" value="1"/>
</dbReference>
<protein>
    <submittedName>
        <fullName evidence="4">Putative Bacterial Ig-like domain</fullName>
    </submittedName>
</protein>
<evidence type="ECO:0000313" key="4">
    <source>
        <dbReference type="EMBL" id="PHM48753.1"/>
    </source>
</evidence>